<evidence type="ECO:0000256" key="2">
    <source>
        <dbReference type="ARBA" id="ARBA00022801"/>
    </source>
</evidence>
<organism evidence="6 7">
    <name type="scientific">Candidatus Amunia macphersoniae</name>
    <dbReference type="NCBI Taxonomy" id="3127014"/>
    <lineage>
        <taxon>Bacteria</taxon>
        <taxon>Bacillati</taxon>
        <taxon>Candidatus Dormiibacterota</taxon>
        <taxon>Candidatus Dormibacteria</taxon>
        <taxon>Candidatus Aeolococcales</taxon>
        <taxon>Candidatus Aeolococcaceae</taxon>
        <taxon>Candidatus Amunia</taxon>
    </lineage>
</organism>
<dbReference type="GO" id="GO:0006637">
    <property type="term" value="P:acyl-CoA metabolic process"/>
    <property type="evidence" value="ECO:0007669"/>
    <property type="project" value="TreeGrafter"/>
</dbReference>
<protein>
    <submittedName>
        <fullName evidence="6">Acyl-CoA thioesterase</fullName>
    </submittedName>
</protein>
<dbReference type="AlphaFoldDB" id="A0A934NF79"/>
<dbReference type="InterPro" id="IPR040170">
    <property type="entry name" value="Cytosol_ACT"/>
</dbReference>
<dbReference type="InterPro" id="IPR029069">
    <property type="entry name" value="HotDog_dom_sf"/>
</dbReference>
<evidence type="ECO:0000256" key="1">
    <source>
        <dbReference type="ARBA" id="ARBA00010458"/>
    </source>
</evidence>
<dbReference type="GO" id="GO:0005829">
    <property type="term" value="C:cytosol"/>
    <property type="evidence" value="ECO:0007669"/>
    <property type="project" value="TreeGrafter"/>
</dbReference>
<feature type="domain" description="HotDog ACOT-type" evidence="5">
    <location>
        <begin position="28"/>
        <end position="140"/>
    </location>
</feature>
<proteinExistence type="inferred from homology"/>
<dbReference type="InterPro" id="IPR006683">
    <property type="entry name" value="Thioestr_dom"/>
</dbReference>
<dbReference type="Proteomes" id="UP000614410">
    <property type="component" value="Unassembled WGS sequence"/>
</dbReference>
<dbReference type="SUPFAM" id="SSF54637">
    <property type="entry name" value="Thioesterase/thiol ester dehydrase-isomerase"/>
    <property type="match status" value="1"/>
</dbReference>
<dbReference type="EMBL" id="JAEKNN010000047">
    <property type="protein sequence ID" value="MBJ7609578.1"/>
    <property type="molecule type" value="Genomic_DNA"/>
</dbReference>
<gene>
    <name evidence="6" type="ORF">JF887_09160</name>
</gene>
<feature type="region of interest" description="Disordered" evidence="4">
    <location>
        <begin position="1"/>
        <end position="24"/>
    </location>
</feature>
<reference evidence="6 7" key="1">
    <citation type="submission" date="2020-10" db="EMBL/GenBank/DDBJ databases">
        <title>Ca. Dormibacterota MAGs.</title>
        <authorList>
            <person name="Montgomery K."/>
        </authorList>
    </citation>
    <scope>NUCLEOTIDE SEQUENCE [LARGE SCALE GENOMIC DNA]</scope>
    <source>
        <strain evidence="6">Mitchell_Peninsula_5</strain>
    </source>
</reference>
<sequence length="187" mass="20217">MSDPWARLRAQRDSQYSESVDMSARPAAGSQTQMCVAMEISHANNDGNVHGGTIMRLVDGAAGIAAMRHARSRVVTASMDDMSFLAPVYIGDLVTVRAMVNDAHSTSMEVGVRVDVENIATGEWRHVASAHLVFVALDADGRPSPVPPVLAETDDEARRQAQARVRREQRLLRKQALAAAARDGASR</sequence>
<evidence type="ECO:0000259" key="5">
    <source>
        <dbReference type="PROSITE" id="PS51770"/>
    </source>
</evidence>
<dbReference type="CDD" id="cd03442">
    <property type="entry name" value="BFIT_BACH"/>
    <property type="match status" value="1"/>
</dbReference>
<keyword evidence="2 3" id="KW-0378">Hydrolase</keyword>
<evidence type="ECO:0000313" key="7">
    <source>
        <dbReference type="Proteomes" id="UP000614410"/>
    </source>
</evidence>
<dbReference type="Pfam" id="PF03061">
    <property type="entry name" value="4HBT"/>
    <property type="match status" value="1"/>
</dbReference>
<evidence type="ECO:0000313" key="6">
    <source>
        <dbReference type="EMBL" id="MBJ7609578.1"/>
    </source>
</evidence>
<dbReference type="GO" id="GO:0052816">
    <property type="term" value="F:long-chain fatty acyl-CoA hydrolase activity"/>
    <property type="evidence" value="ECO:0007669"/>
    <property type="project" value="TreeGrafter"/>
</dbReference>
<accession>A0A934NF79</accession>
<dbReference type="InterPro" id="IPR033120">
    <property type="entry name" value="HOTDOG_ACOT"/>
</dbReference>
<evidence type="ECO:0000256" key="3">
    <source>
        <dbReference type="PROSITE-ProRule" id="PRU01106"/>
    </source>
</evidence>
<dbReference type="Gene3D" id="3.10.129.10">
    <property type="entry name" value="Hotdog Thioesterase"/>
    <property type="match status" value="1"/>
</dbReference>
<comment type="caution">
    <text evidence="6">The sequence shown here is derived from an EMBL/GenBank/DDBJ whole genome shotgun (WGS) entry which is preliminary data.</text>
</comment>
<dbReference type="PROSITE" id="PS51770">
    <property type="entry name" value="HOTDOG_ACOT"/>
    <property type="match status" value="1"/>
</dbReference>
<evidence type="ECO:0000256" key="4">
    <source>
        <dbReference type="SAM" id="MobiDB-lite"/>
    </source>
</evidence>
<comment type="similarity">
    <text evidence="1">Belongs to the acyl coenzyme A hydrolase family.</text>
</comment>
<dbReference type="PANTHER" id="PTHR11049:SF16">
    <property type="entry name" value="PROTEIN VDLD"/>
    <property type="match status" value="1"/>
</dbReference>
<dbReference type="PANTHER" id="PTHR11049">
    <property type="entry name" value="ACYL COENZYME A THIOESTER HYDROLASE"/>
    <property type="match status" value="1"/>
</dbReference>
<name>A0A934NF79_9BACT</name>
<feature type="region of interest" description="Disordered" evidence="4">
    <location>
        <begin position="146"/>
        <end position="165"/>
    </location>
</feature>